<dbReference type="EMBL" id="MBAD02002723">
    <property type="protein sequence ID" value="RLN45160.1"/>
    <property type="molecule type" value="Genomic_DNA"/>
</dbReference>
<feature type="chain" id="PRO_5036082236" description="PSI domain-containing protein" evidence="1">
    <location>
        <begin position="26"/>
        <end position="429"/>
    </location>
</feature>
<feature type="signal peptide" evidence="1">
    <location>
        <begin position="1"/>
        <end position="25"/>
    </location>
</feature>
<name>A0A3F2RM92_9STRA</name>
<dbReference type="Proteomes" id="UP000284657">
    <property type="component" value="Unassembled WGS sequence"/>
</dbReference>
<gene>
    <name evidence="2" type="ORF">BBJ29_003325</name>
    <name evidence="3" type="ORF">BBP00_00005997</name>
</gene>
<protein>
    <recommendedName>
        <fullName evidence="6">PSI domain-containing protein</fullName>
    </recommendedName>
</protein>
<dbReference type="AlphaFoldDB" id="A0A3F2RM92"/>
<keyword evidence="1" id="KW-0732">Signal</keyword>
<evidence type="ECO:0000313" key="2">
    <source>
        <dbReference type="EMBL" id="RLN45160.1"/>
    </source>
</evidence>
<comment type="caution">
    <text evidence="3">The sequence shown here is derived from an EMBL/GenBank/DDBJ whole genome shotgun (WGS) entry which is preliminary data.</text>
</comment>
<evidence type="ECO:0000256" key="1">
    <source>
        <dbReference type="SAM" id="SignalP"/>
    </source>
</evidence>
<dbReference type="Proteomes" id="UP000277300">
    <property type="component" value="Unassembled WGS sequence"/>
</dbReference>
<reference evidence="4 5" key="1">
    <citation type="submission" date="2018-07" db="EMBL/GenBank/DDBJ databases">
        <title>Genome sequencing of oomycete isolates from Chile give support for New Zealand origin for Phytophthora kernoviae and make available the first Nothophytophthora sp. genome.</title>
        <authorList>
            <person name="Studholme D.J."/>
            <person name="Sanfuentes E."/>
            <person name="Panda P."/>
            <person name="Hill R."/>
            <person name="Sambles C."/>
            <person name="Grant M."/>
            <person name="Williams N.M."/>
            <person name="Mcdougal R.L."/>
        </authorList>
    </citation>
    <scope>NUCLEOTIDE SEQUENCE [LARGE SCALE GENOMIC DNA]</scope>
    <source>
        <strain evidence="3">Chile6</strain>
        <strain evidence="2">Chile7</strain>
    </source>
</reference>
<evidence type="ECO:0000313" key="5">
    <source>
        <dbReference type="Proteomes" id="UP000284657"/>
    </source>
</evidence>
<organism evidence="3 4">
    <name type="scientific">Phytophthora kernoviae</name>
    <dbReference type="NCBI Taxonomy" id="325452"/>
    <lineage>
        <taxon>Eukaryota</taxon>
        <taxon>Sar</taxon>
        <taxon>Stramenopiles</taxon>
        <taxon>Oomycota</taxon>
        <taxon>Peronosporomycetes</taxon>
        <taxon>Peronosporales</taxon>
        <taxon>Peronosporaceae</taxon>
        <taxon>Phytophthora</taxon>
    </lineage>
</organism>
<sequence>MARVNVFLACLIGVWSLQLLRVSSAQTDVKAWTRGDGESTTVNCSALSPPVNTKFWEAMDRCYDCAAEPSCGFCRSTMTCVAGNVQGPYQQFQIWCSDWIPEAEACPVNPQCNTITDCEACAGSNECVWCASDASCMAVEEGYGSGCKALVSETPCPKVVVPETIIVGDVIINQEPPNVRKGIVVLGVTRFNMAGGEVTIAAGDGLHQNRGRGGVVKISGGKGEGLQNSDDSVTGGGNVVLEGGNATGGIGGMVKIRSGFSNSGVSGDVTVATGPGSTFGNSGNIGLNGGEAIVGNGGGIVLRGGPSVSGSGGQLSFVSGASTAVVPLHVVCPELYPLRLEKLLTTLREMCKFDQGLRREAFPVASALTAVTQLLTVVLVVAFSLLEDLVYLLMAGVVVRFVLLEAMPTDFTPWLKETVVELNLSEGHQ</sequence>
<dbReference type="OrthoDB" id="129417at2759"/>
<evidence type="ECO:0000313" key="4">
    <source>
        <dbReference type="Proteomes" id="UP000277300"/>
    </source>
</evidence>
<proteinExistence type="predicted"/>
<dbReference type="EMBL" id="MBDO02000190">
    <property type="protein sequence ID" value="RLN60409.1"/>
    <property type="molecule type" value="Genomic_DNA"/>
</dbReference>
<evidence type="ECO:0008006" key="6">
    <source>
        <dbReference type="Google" id="ProtNLM"/>
    </source>
</evidence>
<accession>A0A3F2RM92</accession>
<evidence type="ECO:0000313" key="3">
    <source>
        <dbReference type="EMBL" id="RLN60409.1"/>
    </source>
</evidence>